<dbReference type="InterPro" id="IPR000535">
    <property type="entry name" value="MSP_dom"/>
</dbReference>
<comment type="function">
    <text evidence="1">Central component in molecular interactions underlying sperm crawling. Forms an extensive filament system that extends from sperm villipoda, along the leading edge of the pseudopod.</text>
</comment>
<evidence type="ECO:0000256" key="1">
    <source>
        <dbReference type="RuleBase" id="RU003425"/>
    </source>
</evidence>
<dbReference type="CTD" id="179368"/>
<proteinExistence type="predicted"/>
<evidence type="ECO:0000259" key="3">
    <source>
        <dbReference type="PROSITE" id="PS50202"/>
    </source>
</evidence>
<dbReference type="HOGENOM" id="CLU_903830_0_0_1"/>
<dbReference type="InParanoid" id="Q20981"/>
<dbReference type="OrthoDB" id="5793335at2759"/>
<evidence type="ECO:0000313" key="5">
    <source>
        <dbReference type="Proteomes" id="UP000001940"/>
    </source>
</evidence>
<evidence type="ECO:0000313" key="6">
    <source>
        <dbReference type="WormBase" id="F58E6.5"/>
    </source>
</evidence>
<dbReference type="Proteomes" id="UP000001940">
    <property type="component" value="Chromosome V"/>
</dbReference>
<feature type="domain" description="MSP" evidence="3">
    <location>
        <begin position="1"/>
        <end position="123"/>
    </location>
</feature>
<feature type="region of interest" description="Disordered" evidence="2">
    <location>
        <begin position="173"/>
        <end position="304"/>
    </location>
</feature>
<dbReference type="GeneID" id="179368"/>
<dbReference type="Pfam" id="PF00635">
    <property type="entry name" value="Motile_Sperm"/>
    <property type="match status" value="1"/>
</dbReference>
<dbReference type="STRING" id="6239.F58E6.5.1"/>
<organism evidence="4 5">
    <name type="scientific">Caenorhabditis elegans</name>
    <dbReference type="NCBI Taxonomy" id="6239"/>
    <lineage>
        <taxon>Eukaryota</taxon>
        <taxon>Metazoa</taxon>
        <taxon>Ecdysozoa</taxon>
        <taxon>Nematoda</taxon>
        <taxon>Chromadorea</taxon>
        <taxon>Rhabditida</taxon>
        <taxon>Rhabditina</taxon>
        <taxon>Rhabditomorpha</taxon>
        <taxon>Rhabditoidea</taxon>
        <taxon>Rhabditidae</taxon>
        <taxon>Peloderinae</taxon>
        <taxon>Caenorhabditis</taxon>
    </lineage>
</organism>
<dbReference type="AGR" id="WB:WBGene00010254"/>
<dbReference type="IntAct" id="Q20981">
    <property type="interactions" value="1"/>
</dbReference>
<dbReference type="OMA" id="KNANMER"/>
<dbReference type="PROSITE" id="PS50202">
    <property type="entry name" value="MSP"/>
    <property type="match status" value="1"/>
</dbReference>
<dbReference type="PaxDb" id="6239-F58E6.5"/>
<feature type="compositionally biased region" description="Polar residues" evidence="2">
    <location>
        <begin position="274"/>
        <end position="283"/>
    </location>
</feature>
<keyword evidence="1" id="KW-0206">Cytoskeleton</keyword>
<protein>
    <recommendedName>
        <fullName evidence="1">Major sperm protein</fullName>
    </recommendedName>
</protein>
<dbReference type="eggNOG" id="ENOG502TFN4">
    <property type="taxonomic scope" value="Eukaryota"/>
</dbReference>
<keyword evidence="1" id="KW-0963">Cytoplasm</keyword>
<dbReference type="GO" id="GO:0043495">
    <property type="term" value="F:protein-membrane adaptor activity"/>
    <property type="evidence" value="ECO:0000318"/>
    <property type="project" value="GO_Central"/>
</dbReference>
<feature type="region of interest" description="Disordered" evidence="2">
    <location>
        <begin position="126"/>
        <end position="160"/>
    </location>
</feature>
<sequence>MTTAPDLTKVVFNPSKSVTFAPVEKKQAVSIEVINNSTSDVAVKFKNTGPNVYKTQPPQAKIGVGEKKVFKCIFKGLPKEKCKTNDRFTVVYIAASKNVVIEKAWKNAHKTCTMKHKIAILFQGVNDQKENETQQPTNNDDDEDKDRQGQLRSKSKVETAKGKKATVVMFVRKEGDSVSDEEDDEGAVEGAEHTNPAGVATSNEAGNMSELRTTRPAGAFTGVVASNDNPMSELRTTRPAGNFSGQTASTPGGAVDPKSMGLKTTRPAGAFTGQVASNGSTDGQELRTTKPAGTYDNPQKKNQK</sequence>
<feature type="compositionally biased region" description="Acidic residues" evidence="2">
    <location>
        <begin position="177"/>
        <end position="187"/>
    </location>
</feature>
<dbReference type="PIR" id="T22921">
    <property type="entry name" value="T22921"/>
</dbReference>
<dbReference type="GO" id="GO:0090158">
    <property type="term" value="P:endoplasmic reticulum membrane organization"/>
    <property type="evidence" value="ECO:0000318"/>
    <property type="project" value="GO_Central"/>
</dbReference>
<dbReference type="WormBase" id="F58E6.5">
    <property type="protein sequence ID" value="CE06020"/>
    <property type="gene ID" value="WBGene00010254"/>
</dbReference>
<dbReference type="EMBL" id="BX284605">
    <property type="protein sequence ID" value="CAA94775.1"/>
    <property type="molecule type" value="Genomic_DNA"/>
</dbReference>
<gene>
    <name evidence="4" type="ORF">CELE_F58E6.5</name>
    <name evidence="4 6" type="ORF">F58E6.5</name>
</gene>
<dbReference type="InterPro" id="IPR008962">
    <property type="entry name" value="PapD-like_sf"/>
</dbReference>
<dbReference type="Gene3D" id="2.60.40.10">
    <property type="entry name" value="Immunoglobulins"/>
    <property type="match status" value="1"/>
</dbReference>
<name>Q20981_CAEEL</name>
<dbReference type="InterPro" id="IPR013783">
    <property type="entry name" value="Ig-like_fold"/>
</dbReference>
<dbReference type="Reactome" id="R-CEL-9013405">
    <property type="pathway name" value="RHOD GTPase cycle"/>
</dbReference>
<dbReference type="DIP" id="DIP-26578N"/>
<dbReference type="GO" id="GO:0005886">
    <property type="term" value="C:plasma membrane"/>
    <property type="evidence" value="ECO:0000318"/>
    <property type="project" value="GO_Central"/>
</dbReference>
<dbReference type="GO" id="GO:0005789">
    <property type="term" value="C:endoplasmic reticulum membrane"/>
    <property type="evidence" value="ECO:0000318"/>
    <property type="project" value="GO_Central"/>
</dbReference>
<dbReference type="Bgee" id="WBGene00010254">
    <property type="expression patterns" value="Expressed in adult organism and 1 other cell type or tissue"/>
</dbReference>
<dbReference type="UCSC" id="F58E6.5">
    <property type="organism name" value="c. elegans"/>
</dbReference>
<feature type="compositionally biased region" description="Basic and acidic residues" evidence="2">
    <location>
        <begin position="145"/>
        <end position="160"/>
    </location>
</feature>
<dbReference type="FunCoup" id="Q20981">
    <property type="interactions" value="823"/>
</dbReference>
<accession>Q20981</accession>
<evidence type="ECO:0000256" key="2">
    <source>
        <dbReference type="SAM" id="MobiDB-lite"/>
    </source>
</evidence>
<dbReference type="GO" id="GO:0061817">
    <property type="term" value="P:endoplasmic reticulum-plasma membrane tethering"/>
    <property type="evidence" value="ECO:0000318"/>
    <property type="project" value="GO_Central"/>
</dbReference>
<dbReference type="KEGG" id="cel:CELE_F58E6.5"/>
<dbReference type="PeptideAtlas" id="Q20981"/>
<dbReference type="AlphaFoldDB" id="Q20981"/>
<evidence type="ECO:0000313" key="4">
    <source>
        <dbReference type="EMBL" id="CAA94775.1"/>
    </source>
</evidence>
<reference evidence="4 5" key="1">
    <citation type="journal article" date="1998" name="Science">
        <title>Genome sequence of the nematode C. elegans: a platform for investigating biology.</title>
        <authorList>
            <consortium name="The C. elegans sequencing consortium"/>
            <person name="Sulson J.E."/>
            <person name="Waterston R."/>
        </authorList>
    </citation>
    <scope>NUCLEOTIDE SEQUENCE [LARGE SCALE GENOMIC DNA]</scope>
    <source>
        <strain evidence="4 5">Bristol N2</strain>
    </source>
</reference>
<dbReference type="SUPFAM" id="SSF49354">
    <property type="entry name" value="PapD-like"/>
    <property type="match status" value="1"/>
</dbReference>
<keyword evidence="5" id="KW-1185">Reference proteome</keyword>
<dbReference type="RefSeq" id="NP_505516.1">
    <property type="nucleotide sequence ID" value="NM_073115.4"/>
</dbReference>
<dbReference type="SMR" id="Q20981"/>